<evidence type="ECO:0000313" key="2">
    <source>
        <dbReference type="Proteomes" id="UP000320475"/>
    </source>
</evidence>
<evidence type="ECO:0000313" key="1">
    <source>
        <dbReference type="EMBL" id="TPX42325.1"/>
    </source>
</evidence>
<protein>
    <submittedName>
        <fullName evidence="1">Uncharacterized protein</fullName>
    </submittedName>
</protein>
<accession>A0A507CT95</accession>
<dbReference type="AlphaFoldDB" id="A0A507CT95"/>
<dbReference type="EMBL" id="QEAM01000276">
    <property type="protein sequence ID" value="TPX42325.1"/>
    <property type="molecule type" value="Genomic_DNA"/>
</dbReference>
<organism evidence="1 2">
    <name type="scientific">Synchytrium endobioticum</name>
    <dbReference type="NCBI Taxonomy" id="286115"/>
    <lineage>
        <taxon>Eukaryota</taxon>
        <taxon>Fungi</taxon>
        <taxon>Fungi incertae sedis</taxon>
        <taxon>Chytridiomycota</taxon>
        <taxon>Chytridiomycota incertae sedis</taxon>
        <taxon>Chytridiomycetes</taxon>
        <taxon>Synchytriales</taxon>
        <taxon>Synchytriaceae</taxon>
        <taxon>Synchytrium</taxon>
    </lineage>
</organism>
<name>A0A507CT95_9FUNG</name>
<sequence>MGILLPIEIVSCRSLVFERFAHNVVKGKLSYQTKSRSTNKSYILCASCLTMAPNDSLYPSQDEAVISPKYGCQATSLVTVK</sequence>
<reference evidence="1 2" key="1">
    <citation type="journal article" date="2019" name="Sci. Rep.">
        <title>Comparative genomics of chytrid fungi reveal insights into the obligate biotrophic and pathogenic lifestyle of Synchytrium endobioticum.</title>
        <authorList>
            <person name="van de Vossenberg B.T.L.H."/>
            <person name="Warris S."/>
            <person name="Nguyen H.D.T."/>
            <person name="van Gent-Pelzer M.P.E."/>
            <person name="Joly D.L."/>
            <person name="van de Geest H.C."/>
            <person name="Bonants P.J.M."/>
            <person name="Smith D.S."/>
            <person name="Levesque C.A."/>
            <person name="van der Lee T.A.J."/>
        </authorList>
    </citation>
    <scope>NUCLEOTIDE SEQUENCE [LARGE SCALE GENOMIC DNA]</scope>
    <source>
        <strain evidence="1 2">LEV6574</strain>
    </source>
</reference>
<proteinExistence type="predicted"/>
<gene>
    <name evidence="1" type="ORF">SeLEV6574_g05657</name>
</gene>
<comment type="caution">
    <text evidence="1">The sequence shown here is derived from an EMBL/GenBank/DDBJ whole genome shotgun (WGS) entry which is preliminary data.</text>
</comment>
<dbReference type="Proteomes" id="UP000320475">
    <property type="component" value="Unassembled WGS sequence"/>
</dbReference>